<evidence type="ECO:0000313" key="3">
    <source>
        <dbReference type="Proteomes" id="UP000283734"/>
    </source>
</evidence>
<organism evidence="2 3">
    <name type="scientific">Alcanivorax profundi</name>
    <dbReference type="NCBI Taxonomy" id="2338368"/>
    <lineage>
        <taxon>Bacteria</taxon>
        <taxon>Pseudomonadati</taxon>
        <taxon>Pseudomonadota</taxon>
        <taxon>Gammaproteobacteria</taxon>
        <taxon>Oceanospirillales</taxon>
        <taxon>Alcanivoracaceae</taxon>
        <taxon>Alcanivorax</taxon>
    </lineage>
</organism>
<proteinExistence type="predicted"/>
<feature type="domain" description="CobQ/CobB/MinD/ParA nucleotide binding" evidence="1">
    <location>
        <begin position="17"/>
        <end position="199"/>
    </location>
</feature>
<dbReference type="InterPro" id="IPR050678">
    <property type="entry name" value="DNA_Partitioning_ATPase"/>
</dbReference>
<dbReference type="Pfam" id="PF01656">
    <property type="entry name" value="CbiA"/>
    <property type="match status" value="1"/>
</dbReference>
<accession>A0A418XV44</accession>
<dbReference type="InterPro" id="IPR027417">
    <property type="entry name" value="P-loop_NTPase"/>
</dbReference>
<dbReference type="InterPro" id="IPR002586">
    <property type="entry name" value="CobQ/CobB/MinD/ParA_Nub-bd_dom"/>
</dbReference>
<gene>
    <name evidence="2" type="ORF">D4A39_14180</name>
</gene>
<dbReference type="OrthoDB" id="69313at2"/>
<protein>
    <submittedName>
        <fullName evidence="2">ParA family protein</fullName>
    </submittedName>
</protein>
<dbReference type="AlphaFoldDB" id="A0A418XV44"/>
<dbReference type="PANTHER" id="PTHR13696">
    <property type="entry name" value="P-LOOP CONTAINING NUCLEOSIDE TRIPHOSPHATE HYDROLASE"/>
    <property type="match status" value="1"/>
</dbReference>
<dbReference type="CDD" id="cd02042">
    <property type="entry name" value="ParAB_family"/>
    <property type="match status" value="1"/>
</dbReference>
<comment type="caution">
    <text evidence="2">The sequence shown here is derived from an EMBL/GenBank/DDBJ whole genome shotgun (WGS) entry which is preliminary data.</text>
</comment>
<name>A0A418XV44_9GAMM</name>
<dbReference type="EMBL" id="QYYA01000005">
    <property type="protein sequence ID" value="RJG16573.1"/>
    <property type="molecule type" value="Genomic_DNA"/>
</dbReference>
<dbReference type="SUPFAM" id="SSF52540">
    <property type="entry name" value="P-loop containing nucleoside triphosphate hydrolases"/>
    <property type="match status" value="1"/>
</dbReference>
<keyword evidence="3" id="KW-1185">Reference proteome</keyword>
<evidence type="ECO:0000259" key="1">
    <source>
        <dbReference type="Pfam" id="PF01656"/>
    </source>
</evidence>
<sequence length="237" mass="26692">MNSAHNSPVTTVKRTVILVANSKGGCGKTTIATNLVSYYEALGRPVTLLDLDPQQSATQWLKLRKSAHIHGLSWPVSEPLSLGRLQQKLDQAGELVVIDSPAGLDPHELDHLLRLSQIVLVPVLPSPIDIRATTRFLQTVMLTPTYRRRPRRLAVVANRARTRTKMYAALRQFLTSLKIPYLVTLRDTQLYVQAMSHGEGVMDAAVSRNLDDRQHWRLIGEWLEVQRHLIQAMPGFR</sequence>
<dbReference type="RefSeq" id="WP_035482158.1">
    <property type="nucleotide sequence ID" value="NZ_CAXGPP010000006.1"/>
</dbReference>
<dbReference type="Gene3D" id="3.40.50.300">
    <property type="entry name" value="P-loop containing nucleotide triphosphate hydrolases"/>
    <property type="match status" value="1"/>
</dbReference>
<reference evidence="2 3" key="1">
    <citation type="submission" date="2018-09" db="EMBL/GenBank/DDBJ databases">
        <title>Alcanivorax profundi sp. nov., isolated from 1000 m-depth seawater of the Mariana Trench.</title>
        <authorList>
            <person name="Liu J."/>
        </authorList>
    </citation>
    <scope>NUCLEOTIDE SEQUENCE [LARGE SCALE GENOMIC DNA]</scope>
    <source>
        <strain evidence="2 3">MTEO17</strain>
    </source>
</reference>
<evidence type="ECO:0000313" key="2">
    <source>
        <dbReference type="EMBL" id="RJG16573.1"/>
    </source>
</evidence>
<dbReference type="PANTHER" id="PTHR13696:SF96">
    <property type="entry name" value="COBQ_COBB_MIND_PARA NUCLEOTIDE BINDING DOMAIN-CONTAINING PROTEIN"/>
    <property type="match status" value="1"/>
</dbReference>
<dbReference type="Proteomes" id="UP000283734">
    <property type="component" value="Unassembled WGS sequence"/>
</dbReference>